<proteinExistence type="predicted"/>
<organism evidence="2 3">
    <name type="scientific">Cryptolaemus montrouzieri</name>
    <dbReference type="NCBI Taxonomy" id="559131"/>
    <lineage>
        <taxon>Eukaryota</taxon>
        <taxon>Metazoa</taxon>
        <taxon>Ecdysozoa</taxon>
        <taxon>Arthropoda</taxon>
        <taxon>Hexapoda</taxon>
        <taxon>Insecta</taxon>
        <taxon>Pterygota</taxon>
        <taxon>Neoptera</taxon>
        <taxon>Endopterygota</taxon>
        <taxon>Coleoptera</taxon>
        <taxon>Polyphaga</taxon>
        <taxon>Cucujiformia</taxon>
        <taxon>Coccinelloidea</taxon>
        <taxon>Coccinellidae</taxon>
        <taxon>Scymninae</taxon>
        <taxon>Scymnini</taxon>
        <taxon>Cryptolaemus</taxon>
    </lineage>
</organism>
<dbReference type="AlphaFoldDB" id="A0ABD2NA12"/>
<gene>
    <name evidence="2" type="ORF">HHI36_019838</name>
</gene>
<reference evidence="2 3" key="1">
    <citation type="journal article" date="2021" name="BMC Biol.">
        <title>Horizontally acquired antibacterial genes associated with adaptive radiation of ladybird beetles.</title>
        <authorList>
            <person name="Li H.S."/>
            <person name="Tang X.F."/>
            <person name="Huang Y.H."/>
            <person name="Xu Z.Y."/>
            <person name="Chen M.L."/>
            <person name="Du X.Y."/>
            <person name="Qiu B.Y."/>
            <person name="Chen P.T."/>
            <person name="Zhang W."/>
            <person name="Slipinski A."/>
            <person name="Escalona H.E."/>
            <person name="Waterhouse R.M."/>
            <person name="Zwick A."/>
            <person name="Pang H."/>
        </authorList>
    </citation>
    <scope>NUCLEOTIDE SEQUENCE [LARGE SCALE GENOMIC DNA]</scope>
    <source>
        <strain evidence="2">SYSU2018</strain>
    </source>
</reference>
<name>A0ABD2NA12_9CUCU</name>
<sequence>MACQFEECRGKRILQLCKSDHNKENYPNNRTAIQKTAQETKEEEGDQNIELPSQSAQENKDEEEDQNIDVLEKSAQVNEYEGAARNIRLFEMESNSNVRKDKKRLARVAEWLSVKAKTSCNIVNLDLIIWHEEQANRGVDEIGTCLLDFINGIMAEYDGMEMVFFR</sequence>
<accession>A0ABD2NA12</accession>
<feature type="compositionally biased region" description="Polar residues" evidence="1">
    <location>
        <begin position="25"/>
        <end position="37"/>
    </location>
</feature>
<protein>
    <submittedName>
        <fullName evidence="2">Uncharacterized protein</fullName>
    </submittedName>
</protein>
<evidence type="ECO:0000256" key="1">
    <source>
        <dbReference type="SAM" id="MobiDB-lite"/>
    </source>
</evidence>
<evidence type="ECO:0000313" key="2">
    <source>
        <dbReference type="EMBL" id="KAL3275066.1"/>
    </source>
</evidence>
<feature type="region of interest" description="Disordered" evidence="1">
    <location>
        <begin position="21"/>
        <end position="66"/>
    </location>
</feature>
<comment type="caution">
    <text evidence="2">The sequence shown here is derived from an EMBL/GenBank/DDBJ whole genome shotgun (WGS) entry which is preliminary data.</text>
</comment>
<dbReference type="Proteomes" id="UP001516400">
    <property type="component" value="Unassembled WGS sequence"/>
</dbReference>
<keyword evidence="3" id="KW-1185">Reference proteome</keyword>
<evidence type="ECO:0000313" key="3">
    <source>
        <dbReference type="Proteomes" id="UP001516400"/>
    </source>
</evidence>
<dbReference type="EMBL" id="JABFTP020000083">
    <property type="protein sequence ID" value="KAL3275066.1"/>
    <property type="molecule type" value="Genomic_DNA"/>
</dbReference>